<feature type="domain" description="PpiC" evidence="2">
    <location>
        <begin position="1"/>
        <end position="90"/>
    </location>
</feature>
<evidence type="ECO:0008006" key="6">
    <source>
        <dbReference type="Google" id="ProtNLM"/>
    </source>
</evidence>
<evidence type="ECO:0000256" key="1">
    <source>
        <dbReference type="PROSITE-ProRule" id="PRU00278"/>
    </source>
</evidence>
<name>A0A7T0C3T3_9BACT</name>
<keyword evidence="1" id="KW-0413">Isomerase</keyword>
<dbReference type="SUPFAM" id="SSF54534">
    <property type="entry name" value="FKBP-like"/>
    <property type="match status" value="1"/>
</dbReference>
<accession>A0A7T0C3T3</accession>
<dbReference type="Gene3D" id="3.10.50.40">
    <property type="match status" value="1"/>
</dbReference>
<dbReference type="InterPro" id="IPR036873">
    <property type="entry name" value="Rhodanese-like_dom_sf"/>
</dbReference>
<dbReference type="SMART" id="SM00450">
    <property type="entry name" value="RHOD"/>
    <property type="match status" value="1"/>
</dbReference>
<evidence type="ECO:0000259" key="2">
    <source>
        <dbReference type="PROSITE" id="PS50198"/>
    </source>
</evidence>
<dbReference type="InterPro" id="IPR050245">
    <property type="entry name" value="PrsA_foldase"/>
</dbReference>
<dbReference type="PANTHER" id="PTHR47245">
    <property type="entry name" value="PEPTIDYLPROLYL ISOMERASE"/>
    <property type="match status" value="1"/>
</dbReference>
<organism evidence="4 5">
    <name type="scientific">Candidatus Nitrohelix vancouverensis</name>
    <dbReference type="NCBI Taxonomy" id="2705534"/>
    <lineage>
        <taxon>Bacteria</taxon>
        <taxon>Pseudomonadati</taxon>
        <taxon>Nitrospinota/Tectimicrobiota group</taxon>
        <taxon>Nitrospinota</taxon>
        <taxon>Nitrospinia</taxon>
        <taxon>Nitrospinales</taxon>
        <taxon>Nitrospinaceae</taxon>
        <taxon>Candidatus Nitrohelix</taxon>
    </lineage>
</organism>
<dbReference type="EMBL" id="CP048620">
    <property type="protein sequence ID" value="QPJ66047.1"/>
    <property type="molecule type" value="Genomic_DNA"/>
</dbReference>
<dbReference type="AlphaFoldDB" id="A0A7T0C3T3"/>
<dbReference type="Gene3D" id="3.40.250.10">
    <property type="entry name" value="Rhodanese-like domain"/>
    <property type="match status" value="1"/>
</dbReference>
<dbReference type="PROSITE" id="PS50198">
    <property type="entry name" value="PPIC_PPIASE_2"/>
    <property type="match status" value="1"/>
</dbReference>
<feature type="domain" description="Rhodanese" evidence="3">
    <location>
        <begin position="180"/>
        <end position="268"/>
    </location>
</feature>
<reference evidence="5" key="1">
    <citation type="submission" date="2020-02" db="EMBL/GenBank/DDBJ databases">
        <title>Genomic and physiological characterization of two novel Nitrospinaceae genera.</title>
        <authorList>
            <person name="Mueller A.J."/>
            <person name="Jung M.-Y."/>
            <person name="Strachan C.R."/>
            <person name="Herbold C.W."/>
            <person name="Kirkegaard R.H."/>
            <person name="Daims H."/>
        </authorList>
    </citation>
    <scope>NUCLEOTIDE SEQUENCE [LARGE SCALE GENOMIC DNA]</scope>
</reference>
<dbReference type="PROSITE" id="PS50206">
    <property type="entry name" value="RHODANESE_3"/>
    <property type="match status" value="1"/>
</dbReference>
<keyword evidence="1" id="KW-0697">Rotamase</keyword>
<dbReference type="KEGG" id="nva:G3M78_11840"/>
<dbReference type="InterPro" id="IPR000297">
    <property type="entry name" value="PPIase_PpiC"/>
</dbReference>
<evidence type="ECO:0000313" key="5">
    <source>
        <dbReference type="Proteomes" id="UP000594464"/>
    </source>
</evidence>
<dbReference type="Pfam" id="PF00581">
    <property type="entry name" value="Rhodanese"/>
    <property type="match status" value="1"/>
</dbReference>
<evidence type="ECO:0000313" key="4">
    <source>
        <dbReference type="EMBL" id="QPJ66047.1"/>
    </source>
</evidence>
<dbReference type="Proteomes" id="UP000594464">
    <property type="component" value="Chromosome"/>
</dbReference>
<dbReference type="InterPro" id="IPR001763">
    <property type="entry name" value="Rhodanese-like_dom"/>
</dbReference>
<dbReference type="InterPro" id="IPR046357">
    <property type="entry name" value="PPIase_dom_sf"/>
</dbReference>
<dbReference type="Pfam" id="PF00639">
    <property type="entry name" value="Rotamase"/>
    <property type="match status" value="1"/>
</dbReference>
<proteinExistence type="predicted"/>
<gene>
    <name evidence="4" type="ORF">G3M78_11840</name>
</gene>
<protein>
    <recommendedName>
        <fullName evidence="6">Peptidylprolyl isomerase</fullName>
    </recommendedName>
</protein>
<sequence length="292" mass="32954">MIKVRISQIFSHAAEDVVAAKKELDTGASFEDMVQKYSTCPSKSQQGDLGWMPEGNAESLLGSKVSEDQKGEILGPIHSPYGYHILKVSDLEIERIEGPVKLEMEMSFLNEIFPDAHSLLFKNFHIGLPIEGYPKGETLANICKVHNKSELEVLNFLNQAFSDKNVATLSVEALKEKLSSGATVSLLDIREGWERDIAKIEGSLLITRDNNEEILSSLPKDREIVLIDWKQDRSPNFQKWLAQRGFTQAKCLEGGIDAWAEKADTRLSRYDIDEDDGYRYEDILEEPEDHSH</sequence>
<dbReference type="SUPFAM" id="SSF52821">
    <property type="entry name" value="Rhodanese/Cell cycle control phosphatase"/>
    <property type="match status" value="1"/>
</dbReference>
<dbReference type="PANTHER" id="PTHR47245:SF2">
    <property type="entry name" value="PEPTIDYL-PROLYL CIS-TRANS ISOMERASE HP_0175-RELATED"/>
    <property type="match status" value="1"/>
</dbReference>
<evidence type="ECO:0000259" key="3">
    <source>
        <dbReference type="PROSITE" id="PS50206"/>
    </source>
</evidence>
<dbReference type="GO" id="GO:0003755">
    <property type="term" value="F:peptidyl-prolyl cis-trans isomerase activity"/>
    <property type="evidence" value="ECO:0007669"/>
    <property type="project" value="UniProtKB-KW"/>
</dbReference>